<gene>
    <name evidence="2" type="ORF">NDU88_007904</name>
</gene>
<name>A0AAV7QM16_PLEWA</name>
<feature type="compositionally biased region" description="Basic and acidic residues" evidence="1">
    <location>
        <begin position="16"/>
        <end position="28"/>
    </location>
</feature>
<dbReference type="Proteomes" id="UP001066276">
    <property type="component" value="Chromosome 6"/>
</dbReference>
<feature type="compositionally biased region" description="Basic and acidic residues" evidence="1">
    <location>
        <begin position="182"/>
        <end position="224"/>
    </location>
</feature>
<evidence type="ECO:0000313" key="2">
    <source>
        <dbReference type="EMBL" id="KAJ1141576.1"/>
    </source>
</evidence>
<dbReference type="EMBL" id="JANPWB010000010">
    <property type="protein sequence ID" value="KAJ1141576.1"/>
    <property type="molecule type" value="Genomic_DNA"/>
</dbReference>
<evidence type="ECO:0000256" key="1">
    <source>
        <dbReference type="SAM" id="MobiDB-lite"/>
    </source>
</evidence>
<sequence>MHGENRSPILGSRPHQSREDGTRPEERSAAGPAARARRRTRHGKVFDSRSHKKIAVLSTEEVEGQRYVEREYTCAWAGPLKRPHVLSLKEGAKYRPAGRASPLLRFSQNTDPYRGVRLPGDQARWRTPRLHSALVSDRNGALEVPKRTEPDIRIPRNLPIEGREERSVEEGKADGAGNPDIRVPEGFKSEEGLCAGRAEEEKDAEEIKAESVDKENSRENEKTSDPYLGEEGPVNT</sequence>
<evidence type="ECO:0000313" key="3">
    <source>
        <dbReference type="Proteomes" id="UP001066276"/>
    </source>
</evidence>
<feature type="compositionally biased region" description="Basic and acidic residues" evidence="1">
    <location>
        <begin position="161"/>
        <end position="173"/>
    </location>
</feature>
<comment type="caution">
    <text evidence="2">The sequence shown here is derived from an EMBL/GenBank/DDBJ whole genome shotgun (WGS) entry which is preliminary data.</text>
</comment>
<feature type="region of interest" description="Disordered" evidence="1">
    <location>
        <begin position="1"/>
        <end position="52"/>
    </location>
</feature>
<feature type="region of interest" description="Disordered" evidence="1">
    <location>
        <begin position="141"/>
        <end position="236"/>
    </location>
</feature>
<proteinExistence type="predicted"/>
<reference evidence="2" key="1">
    <citation type="journal article" date="2022" name="bioRxiv">
        <title>Sequencing and chromosome-scale assembly of the giantPleurodeles waltlgenome.</title>
        <authorList>
            <person name="Brown T."/>
            <person name="Elewa A."/>
            <person name="Iarovenko S."/>
            <person name="Subramanian E."/>
            <person name="Araus A.J."/>
            <person name="Petzold A."/>
            <person name="Susuki M."/>
            <person name="Suzuki K.-i.T."/>
            <person name="Hayashi T."/>
            <person name="Toyoda A."/>
            <person name="Oliveira C."/>
            <person name="Osipova E."/>
            <person name="Leigh N.D."/>
            <person name="Simon A."/>
            <person name="Yun M.H."/>
        </authorList>
    </citation>
    <scope>NUCLEOTIDE SEQUENCE</scope>
    <source>
        <strain evidence="2">20211129_DDA</strain>
        <tissue evidence="2">Liver</tissue>
    </source>
</reference>
<feature type="compositionally biased region" description="Basic and acidic residues" evidence="1">
    <location>
        <begin position="144"/>
        <end position="154"/>
    </location>
</feature>
<keyword evidence="3" id="KW-1185">Reference proteome</keyword>
<accession>A0AAV7QM16</accession>
<protein>
    <submittedName>
        <fullName evidence="2">Uncharacterized protein</fullName>
    </submittedName>
</protein>
<organism evidence="2 3">
    <name type="scientific">Pleurodeles waltl</name>
    <name type="common">Iberian ribbed newt</name>
    <dbReference type="NCBI Taxonomy" id="8319"/>
    <lineage>
        <taxon>Eukaryota</taxon>
        <taxon>Metazoa</taxon>
        <taxon>Chordata</taxon>
        <taxon>Craniata</taxon>
        <taxon>Vertebrata</taxon>
        <taxon>Euteleostomi</taxon>
        <taxon>Amphibia</taxon>
        <taxon>Batrachia</taxon>
        <taxon>Caudata</taxon>
        <taxon>Salamandroidea</taxon>
        <taxon>Salamandridae</taxon>
        <taxon>Pleurodelinae</taxon>
        <taxon>Pleurodeles</taxon>
    </lineage>
</organism>
<dbReference type="AlphaFoldDB" id="A0AAV7QM16"/>